<dbReference type="AlphaFoldDB" id="C6WPH9"/>
<evidence type="ECO:0000313" key="4">
    <source>
        <dbReference type="Proteomes" id="UP000002213"/>
    </source>
</evidence>
<feature type="region of interest" description="Disordered" evidence="1">
    <location>
        <begin position="1"/>
        <end position="25"/>
    </location>
</feature>
<dbReference type="InterPro" id="IPR050900">
    <property type="entry name" value="Transposase_IS3/IS150/IS904"/>
</dbReference>
<feature type="compositionally biased region" description="Polar residues" evidence="1">
    <location>
        <begin position="11"/>
        <end position="20"/>
    </location>
</feature>
<proteinExistence type="predicted"/>
<dbReference type="PANTHER" id="PTHR46889:SF4">
    <property type="entry name" value="TRANSPOSASE INSO FOR INSERTION SEQUENCE ELEMENT IS911B-RELATED"/>
    <property type="match status" value="1"/>
</dbReference>
<dbReference type="STRING" id="446462.Amir_4855"/>
<evidence type="ECO:0000259" key="2">
    <source>
        <dbReference type="Pfam" id="PF13276"/>
    </source>
</evidence>
<dbReference type="KEGG" id="ami:Amir_4855"/>
<dbReference type="Pfam" id="PF13276">
    <property type="entry name" value="HTH_21"/>
    <property type="match status" value="1"/>
</dbReference>
<dbReference type="PANTHER" id="PTHR46889">
    <property type="entry name" value="TRANSPOSASE INSF FOR INSERTION SEQUENCE IS3B-RELATED"/>
    <property type="match status" value="1"/>
</dbReference>
<name>C6WPH9_ACTMD</name>
<evidence type="ECO:0000256" key="1">
    <source>
        <dbReference type="SAM" id="MobiDB-lite"/>
    </source>
</evidence>
<dbReference type="eggNOG" id="COG2801">
    <property type="taxonomic scope" value="Bacteria"/>
</dbReference>
<reference evidence="3 4" key="1">
    <citation type="journal article" date="2009" name="Stand. Genomic Sci.">
        <title>Complete genome sequence of Actinosynnema mirum type strain (101).</title>
        <authorList>
            <person name="Land M."/>
            <person name="Lapidus A."/>
            <person name="Mayilraj S."/>
            <person name="Chen F."/>
            <person name="Copeland A."/>
            <person name="Del Rio T.G."/>
            <person name="Nolan M."/>
            <person name="Lucas S."/>
            <person name="Tice H."/>
            <person name="Cheng J.F."/>
            <person name="Chertkov O."/>
            <person name="Bruce D."/>
            <person name="Goodwin L."/>
            <person name="Pitluck S."/>
            <person name="Rohde M."/>
            <person name="Goker M."/>
            <person name="Pati A."/>
            <person name="Ivanova N."/>
            <person name="Mavromatis K."/>
            <person name="Chen A."/>
            <person name="Palaniappan K."/>
            <person name="Hauser L."/>
            <person name="Chang Y.J."/>
            <person name="Jeffries C.C."/>
            <person name="Brettin T."/>
            <person name="Detter J.C."/>
            <person name="Han C."/>
            <person name="Chain P."/>
            <person name="Tindall B.J."/>
            <person name="Bristow J."/>
            <person name="Eisen J.A."/>
            <person name="Markowitz V."/>
            <person name="Hugenholtz P."/>
            <person name="Kyrpides N.C."/>
            <person name="Klenk H.P."/>
        </authorList>
    </citation>
    <scope>NUCLEOTIDE SEQUENCE [LARGE SCALE GENOMIC DNA]</scope>
    <source>
        <strain evidence="4">ATCC 29888 / DSM 43827 / JCM 3225 / NBRC 14064 / NCIMB 13271 / NRRL B-12336 / IMRU 3971 / 101</strain>
    </source>
</reference>
<organism evidence="3 4">
    <name type="scientific">Actinosynnema mirum (strain ATCC 29888 / DSM 43827 / JCM 3225 / NBRC 14064 / NCIMB 13271 / NRRL B-12336 / IMRU 3971 / 101)</name>
    <dbReference type="NCBI Taxonomy" id="446462"/>
    <lineage>
        <taxon>Bacteria</taxon>
        <taxon>Bacillati</taxon>
        <taxon>Actinomycetota</taxon>
        <taxon>Actinomycetes</taxon>
        <taxon>Pseudonocardiales</taxon>
        <taxon>Pseudonocardiaceae</taxon>
        <taxon>Actinosynnema</taxon>
    </lineage>
</organism>
<dbReference type="EMBL" id="CP001630">
    <property type="protein sequence ID" value="ACU38681.1"/>
    <property type="molecule type" value="Genomic_DNA"/>
</dbReference>
<evidence type="ECO:0000313" key="3">
    <source>
        <dbReference type="EMBL" id="ACU38681.1"/>
    </source>
</evidence>
<accession>C6WPH9</accession>
<feature type="region of interest" description="Disordered" evidence="1">
    <location>
        <begin position="143"/>
        <end position="165"/>
    </location>
</feature>
<dbReference type="Proteomes" id="UP000002213">
    <property type="component" value="Chromosome"/>
</dbReference>
<protein>
    <recommendedName>
        <fullName evidence="2">HTH-like domain-containing protein</fullName>
    </recommendedName>
</protein>
<dbReference type="InterPro" id="IPR025948">
    <property type="entry name" value="HTH-like_dom"/>
</dbReference>
<keyword evidence="4" id="KW-1185">Reference proteome</keyword>
<feature type="domain" description="HTH-like" evidence="2">
    <location>
        <begin position="95"/>
        <end position="147"/>
    </location>
</feature>
<dbReference type="HOGENOM" id="CLU_1607367_0_0_11"/>
<sequence length="165" mass="18466">MQIGGVDVERNPTTLSATSSKKQEHLRDDAQQLAENFIRTTAGEPLSTARQVAFVDHHRAAYGVHVLCKAISLAPSTYYAVKKRERAPAKRTVRDRELLPLIKAAWLSEGGKRGARSIWRELQDNGVPVARCTVERLMRAEGMRASRATARRQVHDGAVQRRVTR</sequence>
<gene>
    <name evidence="3" type="ordered locus">Amir_4855</name>
</gene>